<feature type="non-terminal residue" evidence="1">
    <location>
        <position position="75"/>
    </location>
</feature>
<name>A0A392RWX9_9FABA</name>
<organism evidence="1 2">
    <name type="scientific">Trifolium medium</name>
    <dbReference type="NCBI Taxonomy" id="97028"/>
    <lineage>
        <taxon>Eukaryota</taxon>
        <taxon>Viridiplantae</taxon>
        <taxon>Streptophyta</taxon>
        <taxon>Embryophyta</taxon>
        <taxon>Tracheophyta</taxon>
        <taxon>Spermatophyta</taxon>
        <taxon>Magnoliopsida</taxon>
        <taxon>eudicotyledons</taxon>
        <taxon>Gunneridae</taxon>
        <taxon>Pentapetalae</taxon>
        <taxon>rosids</taxon>
        <taxon>fabids</taxon>
        <taxon>Fabales</taxon>
        <taxon>Fabaceae</taxon>
        <taxon>Papilionoideae</taxon>
        <taxon>50 kb inversion clade</taxon>
        <taxon>NPAAA clade</taxon>
        <taxon>Hologalegina</taxon>
        <taxon>IRL clade</taxon>
        <taxon>Trifolieae</taxon>
        <taxon>Trifolium</taxon>
    </lineage>
</organism>
<dbReference type="AlphaFoldDB" id="A0A392RWX9"/>
<dbReference type="EMBL" id="LXQA010288431">
    <property type="protein sequence ID" value="MCI41141.1"/>
    <property type="molecule type" value="Genomic_DNA"/>
</dbReference>
<keyword evidence="2" id="KW-1185">Reference proteome</keyword>
<sequence length="75" mass="9058">MPRAAKYEPRKKGQTNQWEMQKMMDRFGPNRVRYLPERVLRKFGYVQTIPRHPHAAANELTTVVQIDHQWLQHMD</sequence>
<protein>
    <submittedName>
        <fullName evidence="1">Uncharacterized protein</fullName>
    </submittedName>
</protein>
<reference evidence="1 2" key="1">
    <citation type="journal article" date="2018" name="Front. Plant Sci.">
        <title>Red Clover (Trifolium pratense) and Zigzag Clover (T. medium) - A Picture of Genomic Similarities and Differences.</title>
        <authorList>
            <person name="Dluhosova J."/>
            <person name="Istvanek J."/>
            <person name="Nedelnik J."/>
            <person name="Repkova J."/>
        </authorList>
    </citation>
    <scope>NUCLEOTIDE SEQUENCE [LARGE SCALE GENOMIC DNA]</scope>
    <source>
        <strain evidence="2">cv. 10/8</strain>
        <tissue evidence="1">Leaf</tissue>
    </source>
</reference>
<dbReference type="Proteomes" id="UP000265520">
    <property type="component" value="Unassembled WGS sequence"/>
</dbReference>
<evidence type="ECO:0000313" key="1">
    <source>
        <dbReference type="EMBL" id="MCI41141.1"/>
    </source>
</evidence>
<comment type="caution">
    <text evidence="1">The sequence shown here is derived from an EMBL/GenBank/DDBJ whole genome shotgun (WGS) entry which is preliminary data.</text>
</comment>
<evidence type="ECO:0000313" key="2">
    <source>
        <dbReference type="Proteomes" id="UP000265520"/>
    </source>
</evidence>
<proteinExistence type="predicted"/>
<accession>A0A392RWX9</accession>